<organism evidence="1 2">
    <name type="scientific">Eumeta variegata</name>
    <name type="common">Bagworm moth</name>
    <name type="synonym">Eumeta japonica</name>
    <dbReference type="NCBI Taxonomy" id="151549"/>
    <lineage>
        <taxon>Eukaryota</taxon>
        <taxon>Metazoa</taxon>
        <taxon>Ecdysozoa</taxon>
        <taxon>Arthropoda</taxon>
        <taxon>Hexapoda</taxon>
        <taxon>Insecta</taxon>
        <taxon>Pterygota</taxon>
        <taxon>Neoptera</taxon>
        <taxon>Endopterygota</taxon>
        <taxon>Lepidoptera</taxon>
        <taxon>Glossata</taxon>
        <taxon>Ditrysia</taxon>
        <taxon>Tineoidea</taxon>
        <taxon>Psychidae</taxon>
        <taxon>Oiketicinae</taxon>
        <taxon>Eumeta</taxon>
    </lineage>
</organism>
<dbReference type="EMBL" id="BGZK01000163">
    <property type="protein sequence ID" value="GBP24594.1"/>
    <property type="molecule type" value="Genomic_DNA"/>
</dbReference>
<sequence>MVEAQRSVQHLRIKRYCRGLKSRLRDRLNEVKLIHLLHATQRTLSRPSRIVVTAVVNSPRSAMSGAHATEFKIEVFISEIFGECASRVGSYNLE</sequence>
<evidence type="ECO:0000313" key="1">
    <source>
        <dbReference type="EMBL" id="GBP24594.1"/>
    </source>
</evidence>
<dbReference type="AlphaFoldDB" id="A0A4C1UF96"/>
<reference evidence="1 2" key="1">
    <citation type="journal article" date="2019" name="Commun. Biol.">
        <title>The bagworm genome reveals a unique fibroin gene that provides high tensile strength.</title>
        <authorList>
            <person name="Kono N."/>
            <person name="Nakamura H."/>
            <person name="Ohtoshi R."/>
            <person name="Tomita M."/>
            <person name="Numata K."/>
            <person name="Arakawa K."/>
        </authorList>
    </citation>
    <scope>NUCLEOTIDE SEQUENCE [LARGE SCALE GENOMIC DNA]</scope>
</reference>
<name>A0A4C1UF96_EUMVA</name>
<accession>A0A4C1UF96</accession>
<protein>
    <submittedName>
        <fullName evidence="1">Uncharacterized protein</fullName>
    </submittedName>
</protein>
<proteinExistence type="predicted"/>
<comment type="caution">
    <text evidence="1">The sequence shown here is derived from an EMBL/GenBank/DDBJ whole genome shotgun (WGS) entry which is preliminary data.</text>
</comment>
<gene>
    <name evidence="1" type="ORF">EVAR_79503_1</name>
</gene>
<dbReference type="Proteomes" id="UP000299102">
    <property type="component" value="Unassembled WGS sequence"/>
</dbReference>
<evidence type="ECO:0000313" key="2">
    <source>
        <dbReference type="Proteomes" id="UP000299102"/>
    </source>
</evidence>
<keyword evidence="2" id="KW-1185">Reference proteome</keyword>